<dbReference type="FunFam" id="3.10.10.10:FF:000003">
    <property type="entry name" value="Retrovirus-related Pol polyprotein from transposon 297-like Protein"/>
    <property type="match status" value="1"/>
</dbReference>
<name>A0A8K0CWA0_IGNLU</name>
<evidence type="ECO:0000256" key="1">
    <source>
        <dbReference type="ARBA" id="ARBA00022679"/>
    </source>
</evidence>
<dbReference type="Proteomes" id="UP000801492">
    <property type="component" value="Unassembled WGS sequence"/>
</dbReference>
<protein>
    <recommendedName>
        <fullName evidence="7">Reverse transcriptase RNase H-like domain-containing protein</fullName>
    </recommendedName>
</protein>
<evidence type="ECO:0000256" key="6">
    <source>
        <dbReference type="ARBA" id="ARBA00022918"/>
    </source>
</evidence>
<evidence type="ECO:0000259" key="7">
    <source>
        <dbReference type="Pfam" id="PF17917"/>
    </source>
</evidence>
<evidence type="ECO:0000256" key="4">
    <source>
        <dbReference type="ARBA" id="ARBA00022759"/>
    </source>
</evidence>
<dbReference type="OrthoDB" id="6767528at2759"/>
<comment type="caution">
    <text evidence="8">The sequence shown here is derived from an EMBL/GenBank/DDBJ whole genome shotgun (WGS) entry which is preliminary data.</text>
</comment>
<keyword evidence="5" id="KW-0378">Hydrolase</keyword>
<dbReference type="InterPro" id="IPR050951">
    <property type="entry name" value="Retrovirus_Pol_polyprotein"/>
</dbReference>
<dbReference type="GO" id="GO:0003964">
    <property type="term" value="F:RNA-directed DNA polymerase activity"/>
    <property type="evidence" value="ECO:0007669"/>
    <property type="project" value="UniProtKB-KW"/>
</dbReference>
<evidence type="ECO:0000256" key="5">
    <source>
        <dbReference type="ARBA" id="ARBA00022801"/>
    </source>
</evidence>
<dbReference type="GO" id="GO:0016787">
    <property type="term" value="F:hydrolase activity"/>
    <property type="evidence" value="ECO:0007669"/>
    <property type="project" value="UniProtKB-KW"/>
</dbReference>
<dbReference type="Gene3D" id="3.10.10.10">
    <property type="entry name" value="HIV Type 1 Reverse Transcriptase, subunit A, domain 1"/>
    <property type="match status" value="1"/>
</dbReference>
<dbReference type="CDD" id="cd01647">
    <property type="entry name" value="RT_LTR"/>
    <property type="match status" value="1"/>
</dbReference>
<dbReference type="AlphaFoldDB" id="A0A8K0CWA0"/>
<keyword evidence="6" id="KW-0695">RNA-directed DNA polymerase</keyword>
<keyword evidence="9" id="KW-1185">Reference proteome</keyword>
<dbReference type="InterPro" id="IPR043502">
    <property type="entry name" value="DNA/RNA_pol_sf"/>
</dbReference>
<keyword evidence="3" id="KW-0540">Nuclease</keyword>
<feature type="domain" description="Reverse transcriptase RNase H-like" evidence="7">
    <location>
        <begin position="247"/>
        <end position="348"/>
    </location>
</feature>
<organism evidence="8 9">
    <name type="scientific">Ignelater luminosus</name>
    <name type="common">Cucubano</name>
    <name type="synonym">Pyrophorus luminosus</name>
    <dbReference type="NCBI Taxonomy" id="2038154"/>
    <lineage>
        <taxon>Eukaryota</taxon>
        <taxon>Metazoa</taxon>
        <taxon>Ecdysozoa</taxon>
        <taxon>Arthropoda</taxon>
        <taxon>Hexapoda</taxon>
        <taxon>Insecta</taxon>
        <taxon>Pterygota</taxon>
        <taxon>Neoptera</taxon>
        <taxon>Endopterygota</taxon>
        <taxon>Coleoptera</taxon>
        <taxon>Polyphaga</taxon>
        <taxon>Elateriformia</taxon>
        <taxon>Elateroidea</taxon>
        <taxon>Elateridae</taxon>
        <taxon>Agrypninae</taxon>
        <taxon>Pyrophorini</taxon>
        <taxon>Ignelater</taxon>
    </lineage>
</organism>
<reference evidence="8" key="1">
    <citation type="submission" date="2019-08" db="EMBL/GenBank/DDBJ databases">
        <title>The genome of the North American firefly Photinus pyralis.</title>
        <authorList>
            <consortium name="Photinus pyralis genome working group"/>
            <person name="Fallon T.R."/>
            <person name="Sander Lower S.E."/>
            <person name="Weng J.-K."/>
        </authorList>
    </citation>
    <scope>NUCLEOTIDE SEQUENCE</scope>
    <source>
        <strain evidence="8">TRF0915ILg1</strain>
        <tissue evidence="8">Whole body</tissue>
    </source>
</reference>
<evidence type="ECO:0000256" key="3">
    <source>
        <dbReference type="ARBA" id="ARBA00022722"/>
    </source>
</evidence>
<dbReference type="InterPro" id="IPR041373">
    <property type="entry name" value="RT_RNaseH"/>
</dbReference>
<evidence type="ECO:0000313" key="9">
    <source>
        <dbReference type="Proteomes" id="UP000801492"/>
    </source>
</evidence>
<keyword evidence="2" id="KW-0548">Nucleotidyltransferase</keyword>
<dbReference type="EMBL" id="VTPC01019500">
    <property type="protein sequence ID" value="KAF2891918.1"/>
    <property type="molecule type" value="Genomic_DNA"/>
</dbReference>
<proteinExistence type="predicted"/>
<keyword evidence="4" id="KW-0255">Endonuclease</keyword>
<dbReference type="GO" id="GO:0004519">
    <property type="term" value="F:endonuclease activity"/>
    <property type="evidence" value="ECO:0007669"/>
    <property type="project" value="UniProtKB-KW"/>
</dbReference>
<evidence type="ECO:0000313" key="8">
    <source>
        <dbReference type="EMBL" id="KAF2891918.1"/>
    </source>
</evidence>
<gene>
    <name evidence="8" type="ORF">ILUMI_14254</name>
</gene>
<dbReference type="Pfam" id="PF17917">
    <property type="entry name" value="RT_RNaseH"/>
    <property type="match status" value="1"/>
</dbReference>
<accession>A0A8K0CWA0</accession>
<evidence type="ECO:0000256" key="2">
    <source>
        <dbReference type="ARBA" id="ARBA00022695"/>
    </source>
</evidence>
<keyword evidence="1" id="KW-0808">Transferase</keyword>
<dbReference type="PANTHER" id="PTHR37984">
    <property type="entry name" value="PROTEIN CBG26694"/>
    <property type="match status" value="1"/>
</dbReference>
<dbReference type="SUPFAM" id="SSF56672">
    <property type="entry name" value="DNA/RNA polymerases"/>
    <property type="match status" value="1"/>
</dbReference>
<feature type="non-terminal residue" evidence="8">
    <location>
        <position position="1"/>
    </location>
</feature>
<sequence>SAMIPLVNKNNETKLLEFIVVNVECPPILGLQASIDLNLITYHINMVSDSEPLINKYTDAIKHEFKDLFDGKLGSIPGTVSITLDSNAKPVAQPARRIPFGLVDDVKAELARMVTDGVIEPITKPTKWVHNIVIVRRKNNKIRLCFDPRQLNKYIIRARFQLPTFDEVKSRLKDAKFFVVLDASNGFWMFNLDEASSELLTFITPFGRFAFKRMAFEVASAPEEFCRIFCQMFENVEVNSGVLSYFDPKSHIVLSVDSSSQGLGAVILQNNKPIVYSSRALTKSEQAYCSIEREMLGIVNGCIKLRQFLIGRRVEVHTDHRPLETLFKRPLNKVPPRLQRMMLAVQGFDLHVVYKPGKELFIAHALSRAFVDEPVEKEFYTLNEEVICQVNALIENLPIADRILDRIKNETCKDTELIELKKYITAG</sequence>
<dbReference type="PANTHER" id="PTHR37984:SF8">
    <property type="entry name" value="CCHC-TYPE DOMAIN-CONTAINING PROTEIN"/>
    <property type="match status" value="1"/>
</dbReference>
<dbReference type="CDD" id="cd09274">
    <property type="entry name" value="RNase_HI_RT_Ty3"/>
    <property type="match status" value="1"/>
</dbReference>